<protein>
    <recommendedName>
        <fullName evidence="2">thiol oxidase</fullName>
        <ecNumber evidence="2">1.8.3.2</ecNumber>
    </recommendedName>
</protein>
<dbReference type="EMBL" id="MN739016">
    <property type="protein sequence ID" value="QHT35284.1"/>
    <property type="molecule type" value="Genomic_DNA"/>
</dbReference>
<dbReference type="Pfam" id="PF04777">
    <property type="entry name" value="Evr1_Alr"/>
    <property type="match status" value="1"/>
</dbReference>
<organism evidence="8">
    <name type="scientific">viral metagenome</name>
    <dbReference type="NCBI Taxonomy" id="1070528"/>
    <lineage>
        <taxon>unclassified sequences</taxon>
        <taxon>metagenomes</taxon>
        <taxon>organismal metagenomes</taxon>
    </lineage>
</organism>
<dbReference type="InterPro" id="IPR036774">
    <property type="entry name" value="ERV/ALR_sulphydryl_oxid_sf"/>
</dbReference>
<evidence type="ECO:0000259" key="7">
    <source>
        <dbReference type="PROSITE" id="PS51324"/>
    </source>
</evidence>
<dbReference type="GO" id="GO:0016972">
    <property type="term" value="F:thiol oxidase activity"/>
    <property type="evidence" value="ECO:0007669"/>
    <property type="project" value="UniProtKB-EC"/>
</dbReference>
<evidence type="ECO:0000256" key="2">
    <source>
        <dbReference type="ARBA" id="ARBA00012512"/>
    </source>
</evidence>
<evidence type="ECO:0000256" key="1">
    <source>
        <dbReference type="ARBA" id="ARBA00001974"/>
    </source>
</evidence>
<name>A0A6C0F1N9_9ZZZZ</name>
<keyword evidence="3" id="KW-0285">Flavoprotein</keyword>
<keyword evidence="4" id="KW-0274">FAD</keyword>
<evidence type="ECO:0000256" key="3">
    <source>
        <dbReference type="ARBA" id="ARBA00022630"/>
    </source>
</evidence>
<dbReference type="PROSITE" id="PS51324">
    <property type="entry name" value="ERV_ALR"/>
    <property type="match status" value="1"/>
</dbReference>
<evidence type="ECO:0000313" key="8">
    <source>
        <dbReference type="EMBL" id="QHT35284.1"/>
    </source>
</evidence>
<keyword evidence="6" id="KW-1015">Disulfide bond</keyword>
<sequence length="194" mass="22744">MMFGRSTRRITTDNAFMPMSFKIPIRPPEPITRTLEPIPDPTQKKPMVWGEPTWFFLHAIAHKVKDESFNKIRLDLLKNIYTVCCNLPCPTCSQHAKQHLDSINFNAINTKEQLKLMLFTFHNSVNARKSVPMFPVEQLDEKYSMAITSKIFNNFIVHFNDTYRSPGMIADDLYRKQISKGLIEWFRNNSMHFD</sequence>
<accession>A0A6C0F1N9</accession>
<dbReference type="AlphaFoldDB" id="A0A6C0F1N9"/>
<dbReference type="Gene3D" id="1.20.120.310">
    <property type="entry name" value="ERV/ALR sulfhydryl oxidase domain"/>
    <property type="match status" value="1"/>
</dbReference>
<dbReference type="SUPFAM" id="SSF69000">
    <property type="entry name" value="FAD-dependent thiol oxidase"/>
    <property type="match status" value="1"/>
</dbReference>
<proteinExistence type="predicted"/>
<dbReference type="EC" id="1.8.3.2" evidence="2"/>
<reference evidence="8" key="1">
    <citation type="journal article" date="2020" name="Nature">
        <title>Giant virus diversity and host interactions through global metagenomics.</title>
        <authorList>
            <person name="Schulz F."/>
            <person name="Roux S."/>
            <person name="Paez-Espino D."/>
            <person name="Jungbluth S."/>
            <person name="Walsh D.A."/>
            <person name="Denef V.J."/>
            <person name="McMahon K.D."/>
            <person name="Konstantinidis K.T."/>
            <person name="Eloe-Fadrosh E.A."/>
            <person name="Kyrpides N.C."/>
            <person name="Woyke T."/>
        </authorList>
    </citation>
    <scope>NUCLEOTIDE SEQUENCE</scope>
    <source>
        <strain evidence="8">GVMAG-M-3300009180-1</strain>
    </source>
</reference>
<feature type="domain" description="ERV/ALR sulfhydryl oxidase" evidence="7">
    <location>
        <begin position="42"/>
        <end position="143"/>
    </location>
</feature>
<comment type="cofactor">
    <cofactor evidence="1">
        <name>FAD</name>
        <dbReference type="ChEBI" id="CHEBI:57692"/>
    </cofactor>
</comment>
<evidence type="ECO:0000256" key="4">
    <source>
        <dbReference type="ARBA" id="ARBA00022827"/>
    </source>
</evidence>
<evidence type="ECO:0000256" key="5">
    <source>
        <dbReference type="ARBA" id="ARBA00023002"/>
    </source>
</evidence>
<evidence type="ECO:0000256" key="6">
    <source>
        <dbReference type="ARBA" id="ARBA00023157"/>
    </source>
</evidence>
<dbReference type="InterPro" id="IPR017905">
    <property type="entry name" value="ERV/ALR_sulphydryl_oxidase"/>
</dbReference>
<keyword evidence="5" id="KW-0560">Oxidoreductase</keyword>